<accession>A0A1S7P1U3</accession>
<evidence type="ECO:0000313" key="2">
    <source>
        <dbReference type="Proteomes" id="UP000191988"/>
    </source>
</evidence>
<dbReference type="RefSeq" id="WP_080842037.1">
    <property type="nucleotide sequence ID" value="NZ_LT009723.1"/>
</dbReference>
<dbReference type="EMBL" id="FBWK01000011">
    <property type="protein sequence ID" value="CUX14727.1"/>
    <property type="molecule type" value="Genomic_DNA"/>
</dbReference>
<sequence length="67" mass="7588">MTHNSDWQRHEAEARIQEVLEAAKARGTQRLIDTDGRFDVTFVPGKKTLEELFSRPGPLPDDSDPNP</sequence>
<keyword evidence="2" id="KW-1185">Reference proteome</keyword>
<gene>
    <name evidence="1" type="ORF">AGR3A_Cc190120</name>
</gene>
<proteinExistence type="predicted"/>
<name>A0A1S7P1U3_9HYPH</name>
<evidence type="ECO:0000313" key="1">
    <source>
        <dbReference type="EMBL" id="CUX14727.1"/>
    </source>
</evidence>
<organism evidence="1 2">
    <name type="scientific">Agrobacterium tomkonis CFBP 6623</name>
    <dbReference type="NCBI Taxonomy" id="1183432"/>
    <lineage>
        <taxon>Bacteria</taxon>
        <taxon>Pseudomonadati</taxon>
        <taxon>Pseudomonadota</taxon>
        <taxon>Alphaproteobacteria</taxon>
        <taxon>Hyphomicrobiales</taxon>
        <taxon>Rhizobiaceae</taxon>
        <taxon>Rhizobium/Agrobacterium group</taxon>
        <taxon>Agrobacterium</taxon>
        <taxon>Agrobacterium tumefaciens complex</taxon>
    </lineage>
</organism>
<dbReference type="STRING" id="1183432.AGR3A_Cc190120"/>
<reference evidence="2" key="1">
    <citation type="submission" date="2016-01" db="EMBL/GenBank/DDBJ databases">
        <authorList>
            <person name="Regsiter A."/>
            <person name="william w."/>
        </authorList>
    </citation>
    <scope>NUCLEOTIDE SEQUENCE [LARGE SCALE GENOMIC DNA]</scope>
    <source>
        <strain evidence="2">CFBP 6623</strain>
    </source>
</reference>
<dbReference type="AlphaFoldDB" id="A0A1S7P1U3"/>
<dbReference type="Proteomes" id="UP000191988">
    <property type="component" value="Unassembled WGS sequence"/>
</dbReference>
<protein>
    <submittedName>
        <fullName evidence="1">Uncharacterized protein</fullName>
    </submittedName>
</protein>